<protein>
    <recommendedName>
        <fullName evidence="3">Sigma-70 family RNA polymerase sigma factor</fullName>
    </recommendedName>
</protein>
<dbReference type="SUPFAM" id="SSF88659">
    <property type="entry name" value="Sigma3 and sigma4 domains of RNA polymerase sigma factors"/>
    <property type="match status" value="1"/>
</dbReference>
<dbReference type="EMBL" id="CP101620">
    <property type="protein sequence ID" value="UTY39055.1"/>
    <property type="molecule type" value="Genomic_DNA"/>
</dbReference>
<evidence type="ECO:0000313" key="1">
    <source>
        <dbReference type="EMBL" id="UTY39055.1"/>
    </source>
</evidence>
<reference evidence="1" key="1">
    <citation type="submission" date="2022-07" db="EMBL/GenBank/DDBJ databases">
        <title>Faecal culturing of patients with breast cancer.</title>
        <authorList>
            <person name="Teng N.M.Y."/>
            <person name="Kiu R."/>
            <person name="Evans R."/>
            <person name="Baker D.J."/>
            <person name="Zenner C."/>
            <person name="Robinson S.D."/>
            <person name="Hall L.J."/>
        </authorList>
    </citation>
    <scope>NUCLEOTIDE SEQUENCE</scope>
    <source>
        <strain evidence="1">LH1062</strain>
    </source>
</reference>
<dbReference type="InterPro" id="IPR013324">
    <property type="entry name" value="RNA_pol_sigma_r3/r4-like"/>
</dbReference>
<evidence type="ECO:0000313" key="2">
    <source>
        <dbReference type="Proteomes" id="UP001060112"/>
    </source>
</evidence>
<organism evidence="1 2">
    <name type="scientific">Allocoprobacillus halotolerans</name>
    <dbReference type="NCBI Taxonomy" id="2944914"/>
    <lineage>
        <taxon>Bacteria</taxon>
        <taxon>Bacillati</taxon>
        <taxon>Bacillota</taxon>
        <taxon>Erysipelotrichia</taxon>
        <taxon>Erysipelotrichales</taxon>
        <taxon>Erysipelotrichaceae</taxon>
        <taxon>Allocoprobacillus</taxon>
    </lineage>
</organism>
<evidence type="ECO:0008006" key="3">
    <source>
        <dbReference type="Google" id="ProtNLM"/>
    </source>
</evidence>
<dbReference type="Proteomes" id="UP001060112">
    <property type="component" value="Chromosome"/>
</dbReference>
<dbReference type="RefSeq" id="WP_290139898.1">
    <property type="nucleotide sequence ID" value="NZ_CP101620.1"/>
</dbReference>
<accession>A0ABY5I281</accession>
<sequence length="82" mass="9926">MNNPRYSDINNIDLYGHYQEFDYINELYIEDINKLLITVLQELDDYEAYIINSIYFLDMKENEVAKSLGISQQKLNYQKKEY</sequence>
<keyword evidence="2" id="KW-1185">Reference proteome</keyword>
<proteinExistence type="predicted"/>
<name>A0ABY5I281_9FIRM</name>
<gene>
    <name evidence="1" type="ORF">NMU03_15980</name>
</gene>